<feature type="region of interest" description="Disordered" evidence="1">
    <location>
        <begin position="50"/>
        <end position="130"/>
    </location>
</feature>
<feature type="chain" id="PRO_5034742626" description="Secreted protein" evidence="2">
    <location>
        <begin position="28"/>
        <end position="130"/>
    </location>
</feature>
<proteinExistence type="predicted"/>
<feature type="compositionally biased region" description="Low complexity" evidence="1">
    <location>
        <begin position="70"/>
        <end position="87"/>
    </location>
</feature>
<dbReference type="AlphaFoldDB" id="A0A8I0TWP3"/>
<gene>
    <name evidence="3" type="ORF">H4687_008400</name>
</gene>
<dbReference type="RefSeq" id="WP_050398669.1">
    <property type="nucleotide sequence ID" value="NZ_JADBGF010000001.1"/>
</dbReference>
<keyword evidence="2" id="KW-0732">Signal</keyword>
<evidence type="ECO:0000256" key="2">
    <source>
        <dbReference type="SAM" id="SignalP"/>
    </source>
</evidence>
<accession>A0A8I0TWP3</accession>
<feature type="signal peptide" evidence="2">
    <location>
        <begin position="1"/>
        <end position="27"/>
    </location>
</feature>
<reference evidence="3 4" key="1">
    <citation type="submission" date="2020-10" db="EMBL/GenBank/DDBJ databases">
        <title>Sequencing the genomes of 1000 actinobacteria strains.</title>
        <authorList>
            <person name="Klenk H.-P."/>
        </authorList>
    </citation>
    <scope>NUCLEOTIDE SEQUENCE [LARGE SCALE GENOMIC DNA]</scope>
    <source>
        <strain evidence="3 4">DSM 41803</strain>
    </source>
</reference>
<dbReference type="GeneID" id="86832854"/>
<evidence type="ECO:0000256" key="1">
    <source>
        <dbReference type="SAM" id="MobiDB-lite"/>
    </source>
</evidence>
<evidence type="ECO:0008006" key="5">
    <source>
        <dbReference type="Google" id="ProtNLM"/>
    </source>
</evidence>
<sequence>MVVRRVAAAVVLLAAALMLHLATPHHPAESPGALDSLAAFSAPASLVATDSSTAQERAVAHHEASADTLVRPPRAAQPQAEPTTAVADLGDGPADARTASGTTRPRTAREARTPAAGEAPTPSALQTFRH</sequence>
<keyword evidence="4" id="KW-1185">Reference proteome</keyword>
<dbReference type="Proteomes" id="UP000629287">
    <property type="component" value="Unassembled WGS sequence"/>
</dbReference>
<protein>
    <recommendedName>
        <fullName evidence="5">Secreted protein</fullName>
    </recommendedName>
</protein>
<organism evidence="3 4">
    <name type="scientific">Streptomyces stelliscabiei</name>
    <dbReference type="NCBI Taxonomy" id="146820"/>
    <lineage>
        <taxon>Bacteria</taxon>
        <taxon>Bacillati</taxon>
        <taxon>Actinomycetota</taxon>
        <taxon>Actinomycetes</taxon>
        <taxon>Kitasatosporales</taxon>
        <taxon>Streptomycetaceae</taxon>
        <taxon>Streptomyces</taxon>
    </lineage>
</organism>
<dbReference type="EMBL" id="JADBGF010000001">
    <property type="protein sequence ID" value="MBE1602271.1"/>
    <property type="molecule type" value="Genomic_DNA"/>
</dbReference>
<name>A0A8I0TWP3_9ACTN</name>
<comment type="caution">
    <text evidence="3">The sequence shown here is derived from an EMBL/GenBank/DDBJ whole genome shotgun (WGS) entry which is preliminary data.</text>
</comment>
<feature type="compositionally biased region" description="Low complexity" evidence="1">
    <location>
        <begin position="113"/>
        <end position="122"/>
    </location>
</feature>
<evidence type="ECO:0000313" key="4">
    <source>
        <dbReference type="Proteomes" id="UP000629287"/>
    </source>
</evidence>
<evidence type="ECO:0000313" key="3">
    <source>
        <dbReference type="EMBL" id="MBE1602271.1"/>
    </source>
</evidence>